<evidence type="ECO:0000256" key="3">
    <source>
        <dbReference type="SAM" id="Phobius"/>
    </source>
</evidence>
<gene>
    <name evidence="6" type="ORF">AK88_05594</name>
</gene>
<feature type="compositionally biased region" description="Pro residues" evidence="2">
    <location>
        <begin position="962"/>
        <end position="973"/>
    </location>
</feature>
<feature type="compositionally biased region" description="Low complexity" evidence="2">
    <location>
        <begin position="1685"/>
        <end position="1701"/>
    </location>
</feature>
<accession>A0A0D9QCN8</accession>
<feature type="compositionally biased region" description="Polar residues" evidence="2">
    <location>
        <begin position="1372"/>
        <end position="1381"/>
    </location>
</feature>
<feature type="compositionally biased region" description="Basic and acidic residues" evidence="2">
    <location>
        <begin position="894"/>
        <end position="919"/>
    </location>
</feature>
<feature type="coiled-coil region" evidence="1">
    <location>
        <begin position="484"/>
        <end position="511"/>
    </location>
</feature>
<organism evidence="6 7">
    <name type="scientific">Plasmodium fragile</name>
    <dbReference type="NCBI Taxonomy" id="5857"/>
    <lineage>
        <taxon>Eukaryota</taxon>
        <taxon>Sar</taxon>
        <taxon>Alveolata</taxon>
        <taxon>Apicomplexa</taxon>
        <taxon>Aconoidasida</taxon>
        <taxon>Haemosporida</taxon>
        <taxon>Plasmodiidae</taxon>
        <taxon>Plasmodium</taxon>
        <taxon>Plasmodium (Plasmodium)</taxon>
    </lineage>
</organism>
<dbReference type="InterPro" id="IPR024290">
    <property type="entry name" value="SICA_extracell_a"/>
</dbReference>
<evidence type="ECO:0008006" key="8">
    <source>
        <dbReference type="Google" id="ProtNLM"/>
    </source>
</evidence>
<dbReference type="GeneID" id="24270908"/>
<dbReference type="InterPro" id="IPR024288">
    <property type="entry name" value="SICA_C"/>
</dbReference>
<feature type="transmembrane region" description="Helical" evidence="3">
    <location>
        <begin position="1777"/>
        <end position="1797"/>
    </location>
</feature>
<protein>
    <recommendedName>
        <fullName evidence="8">Schizont-infected cell agglutination C-terminal domain-containing protein</fullName>
    </recommendedName>
</protein>
<feature type="region of interest" description="Disordered" evidence="2">
    <location>
        <begin position="1600"/>
        <end position="1764"/>
    </location>
</feature>
<feature type="compositionally biased region" description="Gly residues" evidence="2">
    <location>
        <begin position="1650"/>
        <end position="1684"/>
    </location>
</feature>
<keyword evidence="1" id="KW-0175">Coiled coil</keyword>
<evidence type="ECO:0000256" key="1">
    <source>
        <dbReference type="SAM" id="Coils"/>
    </source>
</evidence>
<keyword evidence="3" id="KW-0472">Membrane</keyword>
<feature type="domain" description="Schizont-infected cell agglutination C-terminal" evidence="4">
    <location>
        <begin position="1301"/>
        <end position="1354"/>
    </location>
</feature>
<feature type="compositionally biased region" description="Low complexity" evidence="2">
    <location>
        <begin position="1180"/>
        <end position="1196"/>
    </location>
</feature>
<feature type="compositionally biased region" description="Basic and acidic residues" evidence="2">
    <location>
        <begin position="1604"/>
        <end position="1623"/>
    </location>
</feature>
<feature type="compositionally biased region" description="Gly residues" evidence="2">
    <location>
        <begin position="1145"/>
        <end position="1179"/>
    </location>
</feature>
<evidence type="ECO:0000313" key="7">
    <source>
        <dbReference type="Proteomes" id="UP000054561"/>
    </source>
</evidence>
<feature type="compositionally biased region" description="Polar residues" evidence="2">
    <location>
        <begin position="575"/>
        <end position="584"/>
    </location>
</feature>
<keyword evidence="3" id="KW-0812">Transmembrane</keyword>
<dbReference type="RefSeq" id="XP_012338619.1">
    <property type="nucleotide sequence ID" value="XM_012483196.1"/>
</dbReference>
<feature type="compositionally biased region" description="Low complexity" evidence="2">
    <location>
        <begin position="585"/>
        <end position="596"/>
    </location>
</feature>
<dbReference type="EMBL" id="KQ001799">
    <property type="protein sequence ID" value="KJP84773.1"/>
    <property type="molecule type" value="Genomic_DNA"/>
</dbReference>
<evidence type="ECO:0000259" key="4">
    <source>
        <dbReference type="Pfam" id="PF12879"/>
    </source>
</evidence>
<feature type="region of interest" description="Disordered" evidence="2">
    <location>
        <begin position="1522"/>
        <end position="1552"/>
    </location>
</feature>
<dbReference type="OrthoDB" id="376328at2759"/>
<feature type="compositionally biased region" description="Pro residues" evidence="2">
    <location>
        <begin position="1124"/>
        <end position="1138"/>
    </location>
</feature>
<name>A0A0D9QCN8_PLAFR</name>
<feature type="compositionally biased region" description="Basic and acidic residues" evidence="2">
    <location>
        <begin position="1932"/>
        <end position="1944"/>
    </location>
</feature>
<dbReference type="Pfam" id="PF12887">
    <property type="entry name" value="SICA_alpha"/>
    <property type="match status" value="1"/>
</dbReference>
<evidence type="ECO:0000259" key="5">
    <source>
        <dbReference type="Pfam" id="PF12887"/>
    </source>
</evidence>
<feature type="compositionally biased region" description="Polar residues" evidence="2">
    <location>
        <begin position="1038"/>
        <end position="1054"/>
    </location>
</feature>
<dbReference type="Proteomes" id="UP000054561">
    <property type="component" value="Unassembled WGS sequence"/>
</dbReference>
<feature type="compositionally biased region" description="Acidic residues" evidence="2">
    <location>
        <begin position="261"/>
        <end position="276"/>
    </location>
</feature>
<feature type="region of interest" description="Disordered" evidence="2">
    <location>
        <begin position="1906"/>
        <end position="1980"/>
    </location>
</feature>
<feature type="domain" description="Schizont-infected cell agglutination extracellular alpha" evidence="5">
    <location>
        <begin position="8"/>
        <end position="179"/>
    </location>
</feature>
<evidence type="ECO:0000313" key="6">
    <source>
        <dbReference type="EMBL" id="KJP84773.1"/>
    </source>
</evidence>
<feature type="compositionally biased region" description="Polar residues" evidence="2">
    <location>
        <begin position="1922"/>
        <end position="1931"/>
    </location>
</feature>
<feature type="compositionally biased region" description="Polar residues" evidence="2">
    <location>
        <begin position="921"/>
        <end position="941"/>
    </location>
</feature>
<dbReference type="Pfam" id="PF12879">
    <property type="entry name" value="SICA_C"/>
    <property type="match status" value="2"/>
</dbReference>
<feature type="compositionally biased region" description="Polar residues" evidence="2">
    <location>
        <begin position="1088"/>
        <end position="1111"/>
    </location>
</feature>
<dbReference type="OMA" id="THIPACD"/>
<feature type="region of interest" description="Disordered" evidence="2">
    <location>
        <begin position="259"/>
        <end position="292"/>
    </location>
</feature>
<feature type="region of interest" description="Disordered" evidence="2">
    <location>
        <begin position="1088"/>
        <end position="1259"/>
    </location>
</feature>
<feature type="compositionally biased region" description="Pro residues" evidence="2">
    <location>
        <begin position="993"/>
        <end position="1003"/>
    </location>
</feature>
<feature type="compositionally biased region" description="Low complexity" evidence="2">
    <location>
        <begin position="975"/>
        <end position="992"/>
    </location>
</feature>
<feature type="compositionally biased region" description="Polar residues" evidence="2">
    <location>
        <begin position="1702"/>
        <end position="1714"/>
    </location>
</feature>
<feature type="non-terminal residue" evidence="6">
    <location>
        <position position="2202"/>
    </location>
</feature>
<dbReference type="VEuPathDB" id="PlasmoDB:AK88_05594"/>
<feature type="region of interest" description="Disordered" evidence="2">
    <location>
        <begin position="894"/>
        <end position="1060"/>
    </location>
</feature>
<feature type="compositionally biased region" description="Low complexity" evidence="2">
    <location>
        <begin position="609"/>
        <end position="622"/>
    </location>
</feature>
<feature type="region of interest" description="Disordered" evidence="2">
    <location>
        <begin position="567"/>
        <end position="639"/>
    </location>
</feature>
<feature type="compositionally biased region" description="Pro residues" evidence="2">
    <location>
        <begin position="1629"/>
        <end position="1643"/>
    </location>
</feature>
<feature type="domain" description="Schizont-infected cell agglutination C-terminal" evidence="4">
    <location>
        <begin position="1795"/>
        <end position="1904"/>
    </location>
</feature>
<feature type="transmembrane region" description="Helical" evidence="3">
    <location>
        <begin position="1272"/>
        <end position="1294"/>
    </location>
</feature>
<keyword evidence="7" id="KW-1185">Reference proteome</keyword>
<evidence type="ECO:0000256" key="2">
    <source>
        <dbReference type="SAM" id="MobiDB-lite"/>
    </source>
</evidence>
<proteinExistence type="predicted"/>
<feature type="compositionally biased region" description="Polar residues" evidence="2">
    <location>
        <begin position="1197"/>
        <end position="1209"/>
    </location>
</feature>
<feature type="region of interest" description="Disordered" evidence="2">
    <location>
        <begin position="1357"/>
        <end position="1430"/>
    </location>
</feature>
<feature type="compositionally biased region" description="Basic and acidic residues" evidence="2">
    <location>
        <begin position="1382"/>
        <end position="1394"/>
    </location>
</feature>
<sequence>MVQHWADLIRQWVERRRVADQDRLSRSIWNDIQVVLNEFVDFIQNEEYEKMLTSSCDETEYGHRVRVPWKSPEKAMCRLMTRALLFMNAWPTRSARTDNTEDHNEALKEHIRCAIVNIFMYILNESPCKSHMGIHYAWEVVTELEQGWHGLITNSKCQQGQFENIQIGQFDMQTKIKEWLEDNKRLRDTFAGPEINRTCKNTLAGNGRKETGNKEPNAQIEMQHEETAVIQQLGEDLKLIVEQVKTEVVQCEQDHDACMEPIEDDPSSDPEDDDTESIPLNPVGSGKPAPTEPAEFYLSATINSVRQHYTNLGHLLAQWVIDAGISTQEDYEDMVWQKTKEVMAEFVQYMQGDDILAYASNCGNAGWQHHAHGKRAKLVTQTVGDKIVCVLMAGALFFMNGWTSSEKARQQDDATNEKIREHLRCAIVHMFSEVLNESVCKSTWGIFYAWKIMDNLGKDGGLPAGLIQQGTCRRELVGDLNIRTLKLNEQVKKWLRQNRKLKEAIQKIQGHTLCTQQWRKEWNLDDILGKGPAPDVAGSQIVEIVHALKAGLGEVFKGIKQQVEQGIEQREQAKKGQSGTPAQGSSTKSSAATPAAPATPAPAKPVDGKAATAAKPVAVKPASQPGPAKPVARTPAERDNCEWSSILDEKRKQVYVLRNYSDKDLEELKTVLQGFVEYMHKKDEYMEAMGANCNNTGWEDVDDYPRKDQTVADVIRCRLMTGALFYANGGNGSEGTANKGRGVMDEKEKQLRCEAANAFGYILDNKYCAHKTPWRRGVKYAWKTVKAMGEAGGIQEDKKGPVMKGDWTECGYKVTGAIIRPVNGNIVDWLVSKGGIMDKIGNIEGAAKCDMDWKEYIKDKEQDVKGNVQKGEIPEVQEDERKVQEVIETARKELEEETKTRKGKHKEDTDAYRKDKEDQAASGSNADNTTNNKDTSDVQTSPPTPGGLGGGGLGRAHIAPADVPPVLPPPPAQKPGSTTSAGTGSGPAAGSVPQPPHAAPPVIPGGSASGPTRSDEKPGRGAPDASATGKNPIAPAAQGSTPGNSQGPAEQCSENEMDQDKLYACLEGKVTPDIPPQVTDLEEENALNKTLWGSSRTISVTEGSTPITFTVPTGHDVVDGGNDDPPPLNPPKPKPNPNPNQSGATGSGPGGGTGPGVGGVAGEAGKGGGAGGGSSGPGSTGPQNPGSSTPGSDPSTHTNNTQGTGSQPTDPDGGFGLSLDRAPSTGSIGEGYAPPTLKDRSPSSSGGNQGPGRVTPDVPDLTDTVLTATTPVLFFLSAVIVALLGYSLWKYFAFLGHKRRRTYRTVRDVPSPPLDERTIIELHLEVLHECEAAEWENVKDDYLQILVEEFMGGNHGHSSSLDVCTPDDGLATQDSTTNTDSPTRDKPTDSDGKDPCPPNEQDPDPATHTPTCAAPEPAITDIPTSDTVTDRTTCDPVLHIPTCDTVTHTTTSDHPQPDITDSPTCKAVTDTPTCADPKPEITQAPGSGNAVTDTHTCDPPQPDITQHTVTNDTVTHIPACDGPKPDITQPPATGATVTDIPTCEDPKPEITDIPTRDTVTDRTTCDTVTDIPTCNAVRDTPTRDDTKPDITHQLVTDDTVTDTHTCEDPKPEITDIATRHDVVDGGNDDPPPLNPPKPKPNPNPNQSGATGSGPGGGTGPGVGGVAGEAGKGGGAGGGSSGPGSTGPQNPGSSTPGSDPSTHTNNTQGTGSQPTDPDGGFGLSLDRAPSTGSIGEGYAPPTLKDRSPSSSGGNQGPGRVTPDVPDLTDTVLTATTPVLFFLSAVIVALLGYSLWKYFAFLGHKRRRTYRTVRDVPSPPLDEVILDHLQRGDLPPPDYGYTMIRDRQPGRLPAQRRRRGRRPPRVHKRTIIELHLEVLHECEAAEWENVKDDYLQILVEEFMGGNHGHSSSLDVCTPDDGLATQDSTTNTDSPTRDKPTDSDGKDPCPPNEQDPDPATHTPTCAAPEPAITDIPTSDTVTDRTTCDPVLHIPTCDTVTHTTTSDHPQPDITDSPTCKAVTDTPTCADPKPEITQAPGSGNAVTDTHTCDPPQPDITQHTVTNDTVTHIPACDGPKPDITQPPATGATVTDIPTCEDPKPEITDIPTRDTVTDRTTCDTVTDRTTCDTVTDIPTCNAVRDTPTRDDTKPDITHQLVTDDTVTDTHTCEDPKPEITDIATRDAVTHIPTCEDPKPDITDIPTCDT</sequence>
<keyword evidence="3" id="KW-1133">Transmembrane helix</keyword>
<reference evidence="6 7" key="1">
    <citation type="submission" date="2014-03" db="EMBL/GenBank/DDBJ databases">
        <title>The Genome Sequence of Plasmodium fragile nilgiri.</title>
        <authorList>
            <consortium name="The Broad Institute Genomics Platform"/>
            <consortium name="The Broad Institute Genome Sequencing Center for Infectious Disease"/>
            <person name="Neafsey D."/>
            <person name="Duraisingh M."/>
            <person name="Young S.K."/>
            <person name="Zeng Q."/>
            <person name="Gargeya S."/>
            <person name="Abouelleil A."/>
            <person name="Alvarado L."/>
            <person name="Chapman S.B."/>
            <person name="Gainer-Dewar J."/>
            <person name="Goldberg J."/>
            <person name="Griggs A."/>
            <person name="Gujja S."/>
            <person name="Hansen M."/>
            <person name="Howarth C."/>
            <person name="Imamovic A."/>
            <person name="Larimer J."/>
            <person name="Pearson M."/>
            <person name="Poon T.W."/>
            <person name="Priest M."/>
            <person name="Roberts A."/>
            <person name="Saif S."/>
            <person name="Shea T."/>
            <person name="Sykes S."/>
            <person name="Wortman J."/>
            <person name="Nusbaum C."/>
            <person name="Birren B."/>
        </authorList>
    </citation>
    <scope>NUCLEOTIDE SEQUENCE [LARGE SCALE GENOMIC DNA]</scope>
    <source>
        <strain evidence="7">nilgiri</strain>
    </source>
</reference>